<keyword evidence="1" id="KW-0732">Signal</keyword>
<feature type="region of interest" description="Disordered" evidence="2">
    <location>
        <begin position="1813"/>
        <end position="1839"/>
    </location>
</feature>
<feature type="compositionally biased region" description="Basic residues" evidence="2">
    <location>
        <begin position="1813"/>
        <end position="1825"/>
    </location>
</feature>
<accession>A0ABP0IWR6</accession>
<organism evidence="3 4">
    <name type="scientific">Durusdinium trenchii</name>
    <dbReference type="NCBI Taxonomy" id="1381693"/>
    <lineage>
        <taxon>Eukaryota</taxon>
        <taxon>Sar</taxon>
        <taxon>Alveolata</taxon>
        <taxon>Dinophyceae</taxon>
        <taxon>Suessiales</taxon>
        <taxon>Symbiodiniaceae</taxon>
        <taxon>Durusdinium</taxon>
    </lineage>
</organism>
<sequence length="1839" mass="200486">FVEEQLDPRVVAIDQYVASFKHRQGARIFRGGGQRFTIHTTPEAAPLAEGLVVDTTANETTVTVEPSFTGDFELAARIDASQIPIRPAGDSGADLKVTVPGDHPVTARLQVARLSQNIFEVSATATSKEGKGETFVVEPAELADIQQLRIVRIQQTLLFIVYEEGVGRLLGHVECTNEAIPARGTLIMRFSGALTPLVLTCQLLATVAWADDASRTFEWNVNLDGWKVLGPFPKESDDPTGLITEFVDNESQLRAGRIAFHNRKLLTWRDAPDRVVNLRTVLDINSSASHDQVAYAWNEFESPVEQTVRLSIGYDDHMVAWLNGEEILRGTDNLASALDQSVAEVSLREGRNTLLVKVSNGTGGWDVSARLLPAKPEEPLLTFYCVPGSNLGRLPVVEVELLDEQQAVIARHRSSGGRQRSPNRSGYFALYAQQPDVTPAFVRYFVDATGFDKSEVVASWDRARRQPVTIALRSDRPQQLVVVDGSTGQPVVGARIWSGKTFEEQVTDENGHVVLPGLDTMSDRCFVAAKGYTLQPVSLKWPRRGVLRAELKAGGRTLAGTVVSTDGTPITGAELRFGTFNGYAPTAVTDENGRFEVVGLPDGQSRVYPVISASGFVARDRFVQNLSDSETSVQWELTPGATITGQVIERETGRPAAGVRIVTGEDRFGSNTAVPEAITNAEGRYTLTGVPSGGCLVHAFSDDYAPEMKSVTASLGEATTIDFEVSVGEPVTGTIADPEGNPVPGVRLITDTWNGARMFEREARTDTAGRFTLAHMPPSEVEVHVLKQGFMAIRDLNVSAGDHVDVTMRPHVLHIIQIRDAKTGGIVPDLQIARGYLWSGNQDWNWRSDEWYTTRLYDAISGEMRIEIDEMVEYDIAYRFRAAGYAEAVVKLPRNPTEGETFSVQLEAARMLVGRVVDAATGQPQPGVIVAAVNGADRLRTDRYSEFQTPWQDISNNGTAAAWSTTDEEGRFKRPADSGTQEGAGIVLAAKEGGFCFIPGTLETLLGPADSPVDLPFPASGSITGQVLVAGQPIANTKVHVQWLGTQGGTQNDWNRSFGVGGSILTDAEGRFRFTGLGPGQYQLSQVFDIPLGERSSMTTYLGSTNVTLHPGQQVEHNLGRPPGHQLAGVARTSDGRPLAGSIISLNAIDEFRNRGGRLIATTADEQGRFVLEHVPEGTFSLMAEHYALQPGRWYDQDYSGTMTLEVEGDEQDIEISMAEIVRNSIQQSPTTLTGSLAPEFSVTLPGSDQPFVLSEHFGDVTAVIFMVSHDQKIATLNEIYEKFRDRDDVHFVFEFSHPAEMLPAYLEQASEQPVFPIHTSNQPERLTPLVGRFGTLGQFLCYVIGRDGRFASEAIPPENLVETIERALATPLEEPLAGDRVAEMKVAGARYENAGVPHQLVWHYPPPGEGGKVMVTLRAPGIEEQTQEITDPGPSESITFRPKCPRVIRGTAINIVTNEPAEGVPLRLHSQLGHIVTGTSDAEGHFEIPVFPEFYYGALDQGSPFAFATLETLSVSVGESRDPAPLKVSVAPSITLAGKVLDTQGVPVPDAVVAMQNGDRIVADEKGEFELGGIPAAGPSRIWASQGQVYGAVMLTDPQPDEVVTIRLGEGVGNSSAANVPLAVISFDWDIDQARRESAALGTAVRLGTGGRDHIALVAIGNLLQLVGVIDHDSQTEERLADELHGCIHDAANANHGRPANHPQRTGSPEVHHASQQASQRKQADARIKRDKCITKQYRALQEMPRKNLRVGVAMIEQAMEFGVQLREPCRGRHDQERHARQQDQWSQPDFGGEHARTGCRVDLQRDSVIRFRRSGNRSVRRPPCKHEQESERNDNEV</sequence>
<dbReference type="Gene3D" id="2.60.120.260">
    <property type="entry name" value="Galactose-binding domain-like"/>
    <property type="match status" value="1"/>
</dbReference>
<keyword evidence="3" id="KW-0812">Transmembrane</keyword>
<keyword evidence="4" id="KW-1185">Reference proteome</keyword>
<dbReference type="InterPro" id="IPR008969">
    <property type="entry name" value="CarboxyPept-like_regulatory"/>
</dbReference>
<gene>
    <name evidence="3" type="ORF">SCF082_LOCUS9075</name>
</gene>
<dbReference type="Proteomes" id="UP001642464">
    <property type="component" value="Unassembled WGS sequence"/>
</dbReference>
<dbReference type="EMBL" id="CAXAMM010005230">
    <property type="protein sequence ID" value="CAK9006541.1"/>
    <property type="molecule type" value="Genomic_DNA"/>
</dbReference>
<dbReference type="InterPro" id="IPR013784">
    <property type="entry name" value="Carb-bd-like_fold"/>
</dbReference>
<dbReference type="PANTHER" id="PTHR23303:SF14">
    <property type="entry name" value="BOS COMPLEX SUBUNIT NOMO1-RELATED"/>
    <property type="match status" value="1"/>
</dbReference>
<feature type="compositionally biased region" description="Basic and acidic residues" evidence="2">
    <location>
        <begin position="1772"/>
        <end position="1783"/>
    </location>
</feature>
<dbReference type="Pfam" id="PF13620">
    <property type="entry name" value="CarboxypepD_reg"/>
    <property type="match status" value="3"/>
</dbReference>
<dbReference type="SUPFAM" id="SSF49464">
    <property type="entry name" value="Carboxypeptidase regulatory domain-like"/>
    <property type="match status" value="1"/>
</dbReference>
<dbReference type="Gene3D" id="2.60.40.1120">
    <property type="entry name" value="Carboxypeptidase-like, regulatory domain"/>
    <property type="match status" value="3"/>
</dbReference>
<dbReference type="SUPFAM" id="SSF49452">
    <property type="entry name" value="Starch-binding domain-like"/>
    <property type="match status" value="3"/>
</dbReference>
<evidence type="ECO:0000256" key="2">
    <source>
        <dbReference type="SAM" id="MobiDB-lite"/>
    </source>
</evidence>
<evidence type="ECO:0000313" key="3">
    <source>
        <dbReference type="EMBL" id="CAK9006541.1"/>
    </source>
</evidence>
<comment type="caution">
    <text evidence="3">The sequence shown here is derived from an EMBL/GenBank/DDBJ whole genome shotgun (WGS) entry which is preliminary data.</text>
</comment>
<name>A0ABP0IWR6_9DINO</name>
<protein>
    <submittedName>
        <fullName evidence="3">Nickel uptake substrate-specific transmembrane region</fullName>
    </submittedName>
</protein>
<dbReference type="InterPro" id="IPR051417">
    <property type="entry name" value="SDr/BOS_complex"/>
</dbReference>
<keyword evidence="3" id="KW-0472">Membrane</keyword>
<feature type="region of interest" description="Disordered" evidence="2">
    <location>
        <begin position="1692"/>
        <end position="1730"/>
    </location>
</feature>
<proteinExistence type="predicted"/>
<dbReference type="PANTHER" id="PTHR23303">
    <property type="entry name" value="CARBOXYPEPTIDASE REGULATORY REGION-CONTAINING"/>
    <property type="match status" value="1"/>
</dbReference>
<reference evidence="3 4" key="1">
    <citation type="submission" date="2024-02" db="EMBL/GenBank/DDBJ databases">
        <authorList>
            <person name="Chen Y."/>
            <person name="Shah S."/>
            <person name="Dougan E. K."/>
            <person name="Thang M."/>
            <person name="Chan C."/>
        </authorList>
    </citation>
    <scope>NUCLEOTIDE SEQUENCE [LARGE SCALE GENOMIC DNA]</scope>
</reference>
<evidence type="ECO:0000256" key="1">
    <source>
        <dbReference type="ARBA" id="ARBA00022729"/>
    </source>
</evidence>
<feature type="compositionally biased region" description="Basic and acidic residues" evidence="2">
    <location>
        <begin position="1826"/>
        <end position="1839"/>
    </location>
</feature>
<feature type="non-terminal residue" evidence="3">
    <location>
        <position position="1"/>
    </location>
</feature>
<evidence type="ECO:0000313" key="4">
    <source>
        <dbReference type="Proteomes" id="UP001642464"/>
    </source>
</evidence>
<feature type="region of interest" description="Disordered" evidence="2">
    <location>
        <begin position="1772"/>
        <end position="1800"/>
    </location>
</feature>